<protein>
    <submittedName>
        <fullName evidence="2">Uncharacterized protein</fullName>
    </submittedName>
</protein>
<dbReference type="STRING" id="53326.A0A016WL18"/>
<organism evidence="2 3">
    <name type="scientific">Ancylostoma ceylanicum</name>
    <dbReference type="NCBI Taxonomy" id="53326"/>
    <lineage>
        <taxon>Eukaryota</taxon>
        <taxon>Metazoa</taxon>
        <taxon>Ecdysozoa</taxon>
        <taxon>Nematoda</taxon>
        <taxon>Chromadorea</taxon>
        <taxon>Rhabditida</taxon>
        <taxon>Rhabditina</taxon>
        <taxon>Rhabditomorpha</taxon>
        <taxon>Strongyloidea</taxon>
        <taxon>Ancylostomatidae</taxon>
        <taxon>Ancylostomatinae</taxon>
        <taxon>Ancylostoma</taxon>
    </lineage>
</organism>
<evidence type="ECO:0000313" key="2">
    <source>
        <dbReference type="EMBL" id="EYC40340.1"/>
    </source>
</evidence>
<feature type="region of interest" description="Disordered" evidence="1">
    <location>
        <begin position="33"/>
        <end position="56"/>
    </location>
</feature>
<reference evidence="3" key="1">
    <citation type="journal article" date="2015" name="Nat. Genet.">
        <title>The genome and transcriptome of the zoonotic hookworm Ancylostoma ceylanicum identify infection-specific gene families.</title>
        <authorList>
            <person name="Schwarz E.M."/>
            <person name="Hu Y."/>
            <person name="Antoshechkin I."/>
            <person name="Miller M.M."/>
            <person name="Sternberg P.W."/>
            <person name="Aroian R.V."/>
        </authorList>
    </citation>
    <scope>NUCLEOTIDE SEQUENCE</scope>
    <source>
        <strain evidence="3">HY135</strain>
    </source>
</reference>
<gene>
    <name evidence="2" type="primary">Acey_s0618.g703</name>
    <name evidence="2" type="ORF">Y032_0618g703</name>
</gene>
<feature type="compositionally biased region" description="Basic and acidic residues" evidence="1">
    <location>
        <begin position="37"/>
        <end position="54"/>
    </location>
</feature>
<evidence type="ECO:0000256" key="1">
    <source>
        <dbReference type="SAM" id="MobiDB-lite"/>
    </source>
</evidence>
<keyword evidence="3" id="KW-1185">Reference proteome</keyword>
<dbReference type="AlphaFoldDB" id="A0A016WL18"/>
<accession>A0A016WL18</accession>
<dbReference type="Proteomes" id="UP000024635">
    <property type="component" value="Unassembled WGS sequence"/>
</dbReference>
<sequence length="140" mass="15501">MSPSTNSANGFLLVKECLRILYHEAFTSASLTNPETGVRREEIGEKSPGDDEVIKSTSKRRALKQCGWTTCDCVLCASQSRPSDESNTSRALVWSRISTFMDESLCSSSEVPLRLSPGYSVIQSEICAFTTRLVLFHGHY</sequence>
<name>A0A016WL18_9BILA</name>
<dbReference type="EMBL" id="JARK01000218">
    <property type="protein sequence ID" value="EYC40340.1"/>
    <property type="molecule type" value="Genomic_DNA"/>
</dbReference>
<dbReference type="OrthoDB" id="276323at2759"/>
<comment type="caution">
    <text evidence="2">The sequence shown here is derived from an EMBL/GenBank/DDBJ whole genome shotgun (WGS) entry which is preliminary data.</text>
</comment>
<evidence type="ECO:0000313" key="3">
    <source>
        <dbReference type="Proteomes" id="UP000024635"/>
    </source>
</evidence>
<proteinExistence type="predicted"/>